<accession>A0A6G0HMX4</accession>
<evidence type="ECO:0000256" key="1">
    <source>
        <dbReference type="ARBA" id="ARBA00001966"/>
    </source>
</evidence>
<evidence type="ECO:0000256" key="7">
    <source>
        <dbReference type="ARBA" id="ARBA00023014"/>
    </source>
</evidence>
<dbReference type="Proteomes" id="UP000424527">
    <property type="component" value="Unassembled WGS sequence"/>
</dbReference>
<dbReference type="InterPro" id="IPR058560">
    <property type="entry name" value="DNA_primase_C"/>
</dbReference>
<dbReference type="GO" id="GO:0006270">
    <property type="term" value="P:DNA replication initiation"/>
    <property type="evidence" value="ECO:0007669"/>
    <property type="project" value="TreeGrafter"/>
</dbReference>
<dbReference type="EMBL" id="REGW02000021">
    <property type="protein sequence ID" value="KAE8280535.1"/>
    <property type="molecule type" value="Genomic_DNA"/>
</dbReference>
<feature type="compositionally biased region" description="Polar residues" evidence="8">
    <location>
        <begin position="117"/>
        <end position="126"/>
    </location>
</feature>
<dbReference type="GO" id="GO:0005658">
    <property type="term" value="C:alpha DNA polymerase:primase complex"/>
    <property type="evidence" value="ECO:0007669"/>
    <property type="project" value="TreeGrafter"/>
</dbReference>
<gene>
    <name evidence="10" type="ORF">D5F01_LYC21097</name>
</gene>
<evidence type="ECO:0000256" key="4">
    <source>
        <dbReference type="ARBA" id="ARBA00022705"/>
    </source>
</evidence>
<dbReference type="GO" id="GO:0051539">
    <property type="term" value="F:4 iron, 4 sulfur cluster binding"/>
    <property type="evidence" value="ECO:0007669"/>
    <property type="project" value="UniProtKB-KW"/>
</dbReference>
<dbReference type="GO" id="GO:0006269">
    <property type="term" value="P:DNA replication, synthesis of primer"/>
    <property type="evidence" value="ECO:0007669"/>
    <property type="project" value="UniProtKB-KW"/>
</dbReference>
<keyword evidence="6" id="KW-0408">Iron</keyword>
<reference evidence="10 11" key="1">
    <citation type="submission" date="2019-07" db="EMBL/GenBank/DDBJ databases">
        <title>Chromosome genome assembly for large yellow croaker.</title>
        <authorList>
            <person name="Xiao S."/>
        </authorList>
    </citation>
    <scope>NUCLEOTIDE SEQUENCE [LARGE SCALE GENOMIC DNA]</scope>
    <source>
        <strain evidence="10">JMULYC20181020</strain>
        <tissue evidence="10">Muscle</tissue>
    </source>
</reference>
<sequence length="157" mass="17687">MFGKEGKRTDYTPYSCMKVILSNAPSQGDHHGCPFRHNDPELLKQKLQLYKVSPSGISQILELVKGMHYQLACQKYFELTHNIEDASFSLNHPNQYFIESQKVLGGGKDIKREMDTSQRSQENGVTKGSVPARETPANASQDLAEMTEDLDSFFQDA</sequence>
<comment type="cofactor">
    <cofactor evidence="1">
        <name>[4Fe-4S] cluster</name>
        <dbReference type="ChEBI" id="CHEBI:49883"/>
    </cofactor>
</comment>
<keyword evidence="2" id="KW-0004">4Fe-4S</keyword>
<keyword evidence="3" id="KW-0639">Primosome</keyword>
<comment type="caution">
    <text evidence="10">The sequence shown here is derived from an EMBL/GenBank/DDBJ whole genome shotgun (WGS) entry which is preliminary data.</text>
</comment>
<keyword evidence="11" id="KW-1185">Reference proteome</keyword>
<protein>
    <submittedName>
        <fullName evidence="10">DNA primase large subunit</fullName>
    </submittedName>
</protein>
<evidence type="ECO:0000256" key="3">
    <source>
        <dbReference type="ARBA" id="ARBA00022515"/>
    </source>
</evidence>
<keyword evidence="4" id="KW-0235">DNA replication</keyword>
<dbReference type="GO" id="GO:0046872">
    <property type="term" value="F:metal ion binding"/>
    <property type="evidence" value="ECO:0007669"/>
    <property type="project" value="UniProtKB-KW"/>
</dbReference>
<organism evidence="10 11">
    <name type="scientific">Larimichthys crocea</name>
    <name type="common">Large yellow croaker</name>
    <name type="synonym">Pseudosciaena crocea</name>
    <dbReference type="NCBI Taxonomy" id="215358"/>
    <lineage>
        <taxon>Eukaryota</taxon>
        <taxon>Metazoa</taxon>
        <taxon>Chordata</taxon>
        <taxon>Craniata</taxon>
        <taxon>Vertebrata</taxon>
        <taxon>Euteleostomi</taxon>
        <taxon>Actinopterygii</taxon>
        <taxon>Neopterygii</taxon>
        <taxon>Teleostei</taxon>
        <taxon>Neoteleostei</taxon>
        <taxon>Acanthomorphata</taxon>
        <taxon>Eupercaria</taxon>
        <taxon>Sciaenidae</taxon>
        <taxon>Larimichthys</taxon>
    </lineage>
</organism>
<dbReference type="PANTHER" id="PTHR10537:SF3">
    <property type="entry name" value="DNA PRIMASE LARGE SUBUNIT"/>
    <property type="match status" value="1"/>
</dbReference>
<evidence type="ECO:0000313" key="10">
    <source>
        <dbReference type="EMBL" id="KAE8280535.1"/>
    </source>
</evidence>
<keyword evidence="7" id="KW-0411">Iron-sulfur</keyword>
<evidence type="ECO:0000313" key="11">
    <source>
        <dbReference type="Proteomes" id="UP000424527"/>
    </source>
</evidence>
<dbReference type="AlphaFoldDB" id="A0A6G0HMX4"/>
<feature type="domain" description="DNA primase large subunit C-terminal" evidence="9">
    <location>
        <begin position="2"/>
        <end position="97"/>
    </location>
</feature>
<keyword evidence="5" id="KW-0479">Metal-binding</keyword>
<name>A0A6G0HMX4_LARCR</name>
<evidence type="ECO:0000256" key="8">
    <source>
        <dbReference type="SAM" id="MobiDB-lite"/>
    </source>
</evidence>
<dbReference type="InterPro" id="IPR007238">
    <property type="entry name" value="DNA_primase_lsu_euk/arc"/>
</dbReference>
<evidence type="ECO:0000256" key="6">
    <source>
        <dbReference type="ARBA" id="ARBA00023004"/>
    </source>
</evidence>
<dbReference type="PANTHER" id="PTHR10537">
    <property type="entry name" value="DNA PRIMASE LARGE SUBUNIT"/>
    <property type="match status" value="1"/>
</dbReference>
<evidence type="ECO:0000256" key="2">
    <source>
        <dbReference type="ARBA" id="ARBA00022485"/>
    </source>
</evidence>
<proteinExistence type="predicted"/>
<feature type="region of interest" description="Disordered" evidence="8">
    <location>
        <begin position="108"/>
        <end position="157"/>
    </location>
</feature>
<evidence type="ECO:0000259" key="9">
    <source>
        <dbReference type="Pfam" id="PF04104"/>
    </source>
</evidence>
<dbReference type="Pfam" id="PF04104">
    <property type="entry name" value="DNA_primase_lrg"/>
    <property type="match status" value="1"/>
</dbReference>
<evidence type="ECO:0000256" key="5">
    <source>
        <dbReference type="ARBA" id="ARBA00022723"/>
    </source>
</evidence>